<evidence type="ECO:0000313" key="2">
    <source>
        <dbReference type="EMBL" id="MED6116905.1"/>
    </source>
</evidence>
<gene>
    <name evidence="2" type="ORF">PIB30_104675</name>
</gene>
<reference evidence="2 3" key="1">
    <citation type="journal article" date="2023" name="Plants (Basel)">
        <title>Bridging the Gap: Combining Genomics and Transcriptomics Approaches to Understand Stylosanthes scabra, an Orphan Legume from the Brazilian Caatinga.</title>
        <authorList>
            <person name="Ferreira-Neto J.R.C."/>
            <person name="da Silva M.D."/>
            <person name="Binneck E."/>
            <person name="de Melo N.F."/>
            <person name="da Silva R.H."/>
            <person name="de Melo A.L.T.M."/>
            <person name="Pandolfi V."/>
            <person name="Bustamante F.O."/>
            <person name="Brasileiro-Vidal A.C."/>
            <person name="Benko-Iseppon A.M."/>
        </authorList>
    </citation>
    <scope>NUCLEOTIDE SEQUENCE [LARGE SCALE GENOMIC DNA]</scope>
    <source>
        <tissue evidence="2">Leaves</tissue>
    </source>
</reference>
<feature type="non-terminal residue" evidence="2">
    <location>
        <position position="532"/>
    </location>
</feature>
<proteinExistence type="predicted"/>
<feature type="region of interest" description="Disordered" evidence="1">
    <location>
        <begin position="244"/>
        <end position="297"/>
    </location>
</feature>
<name>A0ABU6QXT5_9FABA</name>
<comment type="caution">
    <text evidence="2">The sequence shown here is derived from an EMBL/GenBank/DDBJ whole genome shotgun (WGS) entry which is preliminary data.</text>
</comment>
<evidence type="ECO:0000313" key="3">
    <source>
        <dbReference type="Proteomes" id="UP001341840"/>
    </source>
</evidence>
<feature type="compositionally biased region" description="Low complexity" evidence="1">
    <location>
        <begin position="250"/>
        <end position="261"/>
    </location>
</feature>
<keyword evidence="3" id="KW-1185">Reference proteome</keyword>
<accession>A0ABU6QXT5</accession>
<dbReference type="Proteomes" id="UP001341840">
    <property type="component" value="Unassembled WGS sequence"/>
</dbReference>
<organism evidence="2 3">
    <name type="scientific">Stylosanthes scabra</name>
    <dbReference type="NCBI Taxonomy" id="79078"/>
    <lineage>
        <taxon>Eukaryota</taxon>
        <taxon>Viridiplantae</taxon>
        <taxon>Streptophyta</taxon>
        <taxon>Embryophyta</taxon>
        <taxon>Tracheophyta</taxon>
        <taxon>Spermatophyta</taxon>
        <taxon>Magnoliopsida</taxon>
        <taxon>eudicotyledons</taxon>
        <taxon>Gunneridae</taxon>
        <taxon>Pentapetalae</taxon>
        <taxon>rosids</taxon>
        <taxon>fabids</taxon>
        <taxon>Fabales</taxon>
        <taxon>Fabaceae</taxon>
        <taxon>Papilionoideae</taxon>
        <taxon>50 kb inversion clade</taxon>
        <taxon>dalbergioids sensu lato</taxon>
        <taxon>Dalbergieae</taxon>
        <taxon>Pterocarpus clade</taxon>
        <taxon>Stylosanthes</taxon>
    </lineage>
</organism>
<dbReference type="EMBL" id="JASCZI010003662">
    <property type="protein sequence ID" value="MED6116905.1"/>
    <property type="molecule type" value="Genomic_DNA"/>
</dbReference>
<evidence type="ECO:0008006" key="4">
    <source>
        <dbReference type="Google" id="ProtNLM"/>
    </source>
</evidence>
<protein>
    <recommendedName>
        <fullName evidence="4">Minor tail protein</fullName>
    </recommendedName>
</protein>
<sequence>MGMAVGFGIDRDANGNGTTPEDIQKIIGSIWNMEGIIFGGAVDTVASEMAYQITPGSVLINMGDQRRIIAPFDRIKVPTDPNPGTSTRRDKVYVKQNLSNADGSNLVEIKVTQGSLPARSILLADYEVPAGATTTAGAVDRSNRVFARSVGGSYGQVAKSVDKDTSVRSTGVFKMGQQQLFFGTQWHGVAPGDRDCTLHFVSNVSSGRGNDGVPVDEVGTVLYTFYLNGTKLCRFERKFDKSRRAVRGMSTRSTTPSSGRPTTRRARAPTRGWRISDVVGAPDPHGDRGGRAASGCGVRTESGNIKVRKSDLARWSTEWWAPWSGGVLLVHHGPDGVDRPIAAGPITGWSAETAEDLTLDWKGIREILAHRVIAQDLKFSGVSLGTIAWRVVHDMSEIKPGGGLPIVHGSPEETVTDDADHQRTYESWNLANNGIDKRLTEISEVIGGPDIMFRPQWANDEHTGVVWAMVHGTEGRPRIAQTWTADMDTTAPRAGLSDLSVKSEASHIVTRVWATGSGEGAGVARTYVQDLD</sequence>
<evidence type="ECO:0000256" key="1">
    <source>
        <dbReference type="SAM" id="MobiDB-lite"/>
    </source>
</evidence>